<comment type="catalytic activity">
    <reaction evidence="4">
        <text>adenine + H2O + H(+) = hypoxanthine + NH4(+)</text>
        <dbReference type="Rhea" id="RHEA:23688"/>
        <dbReference type="ChEBI" id="CHEBI:15377"/>
        <dbReference type="ChEBI" id="CHEBI:15378"/>
        <dbReference type="ChEBI" id="CHEBI:16708"/>
        <dbReference type="ChEBI" id="CHEBI:17368"/>
        <dbReference type="ChEBI" id="CHEBI:28938"/>
        <dbReference type="EC" id="3.5.4.2"/>
    </reaction>
</comment>
<dbReference type="Proteomes" id="UP000182258">
    <property type="component" value="Unassembled WGS sequence"/>
</dbReference>
<feature type="domain" description="Adenine deaminase C-terminal" evidence="6">
    <location>
        <begin position="458"/>
        <end position="584"/>
    </location>
</feature>
<protein>
    <recommendedName>
        <fullName evidence="2">adenine deaminase</fullName>
        <ecNumber evidence="2">3.5.4.2</ecNumber>
    </recommendedName>
</protein>
<dbReference type="EC" id="3.5.4.2" evidence="2"/>
<evidence type="ECO:0000259" key="5">
    <source>
        <dbReference type="Pfam" id="PF01979"/>
    </source>
</evidence>
<name>A0A1I1KU84_9HYPH</name>
<dbReference type="InterPro" id="IPR011059">
    <property type="entry name" value="Metal-dep_hydrolase_composite"/>
</dbReference>
<dbReference type="EMBL" id="FOMB01000008">
    <property type="protein sequence ID" value="SFC64387.1"/>
    <property type="molecule type" value="Genomic_DNA"/>
</dbReference>
<evidence type="ECO:0000256" key="1">
    <source>
        <dbReference type="ARBA" id="ARBA00006773"/>
    </source>
</evidence>
<evidence type="ECO:0000313" key="7">
    <source>
        <dbReference type="EMBL" id="SFC64387.1"/>
    </source>
</evidence>
<dbReference type="Gene3D" id="3.20.20.140">
    <property type="entry name" value="Metal-dependent hydrolases"/>
    <property type="match status" value="1"/>
</dbReference>
<evidence type="ECO:0000313" key="8">
    <source>
        <dbReference type="Proteomes" id="UP000182258"/>
    </source>
</evidence>
<dbReference type="GO" id="GO:0000034">
    <property type="term" value="F:adenine deaminase activity"/>
    <property type="evidence" value="ECO:0007669"/>
    <property type="project" value="UniProtKB-EC"/>
</dbReference>
<evidence type="ECO:0000256" key="2">
    <source>
        <dbReference type="ARBA" id="ARBA00012782"/>
    </source>
</evidence>
<gene>
    <name evidence="7" type="ORF">SAMN04488059_10854</name>
</gene>
<dbReference type="Gene3D" id="2.30.40.10">
    <property type="entry name" value="Urease, subunit C, domain 1"/>
    <property type="match status" value="1"/>
</dbReference>
<dbReference type="InterPro" id="IPR026912">
    <property type="entry name" value="Adenine_deam_C"/>
</dbReference>
<dbReference type="SUPFAM" id="SSF51556">
    <property type="entry name" value="Metallo-dependent hydrolases"/>
    <property type="match status" value="1"/>
</dbReference>
<dbReference type="Pfam" id="PF01979">
    <property type="entry name" value="Amidohydro_1"/>
    <property type="match status" value="1"/>
</dbReference>
<sequence length="643" mass="70873">MPGLKTKGATAVIKALDEGRLKLTDLPDDLLINAADEVRIRQHLALVALGKRGATRAIRVSRLLDVNGRRWHDDQEIVVSGRRIAWVGPTGKYTGTVDERVDRSHLSAVPGFGEVHKHIESSHLTPEYEAALVLPRGCTWTCEASHEFSNVDGPHNLEFWLKARLAGSPMKIFPLPGSAVPPTAYEWGGGHFGYDEQRDFLSSQLMVAGLDEVMDWPAVWNPENPSYERLWGMIRATFEQRGVVEGHAAGMRAIDDINAFAAAGMASDHEAWTVEEVADKLRRGLFMEIRPHSLKEIFSGLLADGQQDWSQFALCTDDRSCSDTMKLGATDHNVRLAIEAGLAPEIAIQLVTINPARHMRLTPWVGSIAPGRFADLVLLDDLTTLSIAEVWADGEQVSQGPAYVGALPRIEWPHWATQTVKIEREITAANFAVAAPEGRETVMAALLRPFHWADDFITTELAVVDGLVQRDAERNITKFAIVDRFSSEGKTSAMFWLGTGPKTEDTALACSMGHDKHNIWVVGSSDGAMARAVNALRETQGGWALVVRGELVSTVRYEVGGLMTCRPAHELDAEMQGLYRAGESVEWMYEPTFSPRWWPGFPERLAFATLTCAPWRWVLVAPSPLAPNGFVNVATGQTHAVVW</sequence>
<comment type="similarity">
    <text evidence="1">Belongs to the metallo-dependent hydrolases superfamily. Adenine deaminase family.</text>
</comment>
<dbReference type="SUPFAM" id="SSF51338">
    <property type="entry name" value="Composite domain of metallo-dependent hydrolases"/>
    <property type="match status" value="1"/>
</dbReference>
<proteinExistence type="inferred from homology"/>
<evidence type="ECO:0000256" key="4">
    <source>
        <dbReference type="ARBA" id="ARBA00047720"/>
    </source>
</evidence>
<dbReference type="InterPro" id="IPR032466">
    <property type="entry name" value="Metal_Hydrolase"/>
</dbReference>
<accession>A0A1I1KU84</accession>
<feature type="domain" description="Amidohydrolase-related" evidence="5">
    <location>
        <begin position="296"/>
        <end position="395"/>
    </location>
</feature>
<dbReference type="Pfam" id="PF13382">
    <property type="entry name" value="Adenine_deam_C"/>
    <property type="match status" value="1"/>
</dbReference>
<dbReference type="AlphaFoldDB" id="A0A1I1KU84"/>
<organism evidence="7 8">
    <name type="scientific">Devosia psychrophila</name>
    <dbReference type="NCBI Taxonomy" id="728005"/>
    <lineage>
        <taxon>Bacteria</taxon>
        <taxon>Pseudomonadati</taxon>
        <taxon>Pseudomonadota</taxon>
        <taxon>Alphaproteobacteria</taxon>
        <taxon>Hyphomicrobiales</taxon>
        <taxon>Devosiaceae</taxon>
        <taxon>Devosia</taxon>
    </lineage>
</organism>
<dbReference type="PANTHER" id="PTHR11113:SF2">
    <property type="entry name" value="ADENINE DEAMINASE"/>
    <property type="match status" value="1"/>
</dbReference>
<reference evidence="7 8" key="1">
    <citation type="submission" date="2016-10" db="EMBL/GenBank/DDBJ databases">
        <authorList>
            <person name="de Groot N.N."/>
        </authorList>
    </citation>
    <scope>NUCLEOTIDE SEQUENCE [LARGE SCALE GENOMIC DNA]</scope>
    <source>
        <strain evidence="7 8">CGMCC 1.10210</strain>
    </source>
</reference>
<evidence type="ECO:0000256" key="3">
    <source>
        <dbReference type="ARBA" id="ARBA00022801"/>
    </source>
</evidence>
<evidence type="ECO:0000259" key="6">
    <source>
        <dbReference type="Pfam" id="PF13382"/>
    </source>
</evidence>
<dbReference type="STRING" id="728005.SAMN04488059_10854"/>
<keyword evidence="3" id="KW-0378">Hydrolase</keyword>
<dbReference type="InterPro" id="IPR006680">
    <property type="entry name" value="Amidohydro-rel"/>
</dbReference>
<dbReference type="PANTHER" id="PTHR11113">
    <property type="entry name" value="N-ACETYLGLUCOSAMINE-6-PHOSPHATE DEACETYLASE"/>
    <property type="match status" value="1"/>
</dbReference>